<dbReference type="PANTHER" id="PTHR30143">
    <property type="entry name" value="ACID HYDRATASE"/>
    <property type="match status" value="1"/>
</dbReference>
<dbReference type="GO" id="GO:0005737">
    <property type="term" value="C:cytoplasm"/>
    <property type="evidence" value="ECO:0007669"/>
    <property type="project" value="TreeGrafter"/>
</dbReference>
<accession>A0A511X975</accession>
<evidence type="ECO:0000256" key="1">
    <source>
        <dbReference type="ARBA" id="ARBA00023239"/>
    </source>
</evidence>
<evidence type="ECO:0000313" key="3">
    <source>
        <dbReference type="EMBL" id="GEN59500.1"/>
    </source>
</evidence>
<dbReference type="Proteomes" id="UP000321635">
    <property type="component" value="Unassembled WGS sequence"/>
</dbReference>
<dbReference type="EMBL" id="BJYF01000007">
    <property type="protein sequence ID" value="GEN59500.1"/>
    <property type="molecule type" value="Genomic_DNA"/>
</dbReference>
<keyword evidence="4" id="KW-1185">Reference proteome</keyword>
<dbReference type="RefSeq" id="WP_026397219.1">
    <property type="nucleotide sequence ID" value="NZ_AUBI01000003.1"/>
</dbReference>
<organism evidence="3 4">
    <name type="scientific">Acetobacter nitrogenifigens DSM 23921 = NBRC 105050</name>
    <dbReference type="NCBI Taxonomy" id="1120919"/>
    <lineage>
        <taxon>Bacteria</taxon>
        <taxon>Pseudomonadati</taxon>
        <taxon>Pseudomonadota</taxon>
        <taxon>Alphaproteobacteria</taxon>
        <taxon>Acetobacterales</taxon>
        <taxon>Acetobacteraceae</taxon>
        <taxon>Acetobacter</taxon>
    </lineage>
</organism>
<dbReference type="InterPro" id="IPR036663">
    <property type="entry name" value="Fumarylacetoacetase_C_sf"/>
</dbReference>
<evidence type="ECO:0000313" key="4">
    <source>
        <dbReference type="Proteomes" id="UP000321635"/>
    </source>
</evidence>
<gene>
    <name evidence="3" type="ORF">ANI02nite_13840</name>
</gene>
<sequence length="254" mass="26997">MSFIQKFAERVDTAAISATAIPQITQEQNFGVDEAYAIQAASIDRRVQRGDPIVGIKMGFTSRAKMVQMGVSDLIWGRLTRSMIVEDGGFTEMSRYIHPRAEPEIAFLLRKPLSGVVTPLQALDAVGGVACAIELIDSRYENFKFSLADVVADNASSSGFVVGTWREPGTDLNNIGMIMNVDGRPVGYGSSAAILGDPVRALVSASRVAGEAGLSLEPGMVVMAGAATAAIALEAGQHVRLEASGLGFCEFRIR</sequence>
<dbReference type="SUPFAM" id="SSF56529">
    <property type="entry name" value="FAH"/>
    <property type="match status" value="1"/>
</dbReference>
<keyword evidence="1" id="KW-0456">Lyase</keyword>
<proteinExistence type="predicted"/>
<dbReference type="OrthoDB" id="9792137at2"/>
<comment type="caution">
    <text evidence="3">The sequence shown here is derived from an EMBL/GenBank/DDBJ whole genome shotgun (WGS) entry which is preliminary data.</text>
</comment>
<dbReference type="AlphaFoldDB" id="A0A511X975"/>
<reference evidence="3 4" key="1">
    <citation type="submission" date="2019-07" db="EMBL/GenBank/DDBJ databases">
        <title>Whole genome shotgun sequence of Acetobacter nitrogenifigens NBRC 105050.</title>
        <authorList>
            <person name="Hosoyama A."/>
            <person name="Uohara A."/>
            <person name="Ohji S."/>
            <person name="Ichikawa N."/>
        </authorList>
    </citation>
    <scope>NUCLEOTIDE SEQUENCE [LARGE SCALE GENOMIC DNA]</scope>
    <source>
        <strain evidence="3 4">NBRC 105050</strain>
    </source>
</reference>
<protein>
    <submittedName>
        <fullName evidence="3">4-oxalocrotonate decarboxylase</fullName>
    </submittedName>
</protein>
<dbReference type="GO" id="GO:0008684">
    <property type="term" value="F:2-oxopent-4-enoate hydratase activity"/>
    <property type="evidence" value="ECO:0007669"/>
    <property type="project" value="TreeGrafter"/>
</dbReference>
<feature type="domain" description="Fumarylacetoacetase-like C-terminal" evidence="2">
    <location>
        <begin position="80"/>
        <end position="253"/>
    </location>
</feature>
<dbReference type="PANTHER" id="PTHR30143:SF0">
    <property type="entry name" value="2-KETO-4-PENTENOATE HYDRATASE"/>
    <property type="match status" value="1"/>
</dbReference>
<evidence type="ECO:0000259" key="2">
    <source>
        <dbReference type="Pfam" id="PF01557"/>
    </source>
</evidence>
<dbReference type="Gene3D" id="3.90.850.10">
    <property type="entry name" value="Fumarylacetoacetase-like, C-terminal domain"/>
    <property type="match status" value="1"/>
</dbReference>
<name>A0A511X975_9PROT</name>
<dbReference type="InterPro" id="IPR011234">
    <property type="entry name" value="Fumarylacetoacetase-like_C"/>
</dbReference>
<dbReference type="InterPro" id="IPR050772">
    <property type="entry name" value="Hydratase-Decarb/MhpD_sf"/>
</dbReference>
<dbReference type="STRING" id="1120919.GCA_000429165_01104"/>
<dbReference type="Pfam" id="PF01557">
    <property type="entry name" value="FAA_hydrolase"/>
    <property type="match status" value="1"/>
</dbReference>